<dbReference type="InterPro" id="IPR000073">
    <property type="entry name" value="AB_hydrolase_1"/>
</dbReference>
<dbReference type="InterPro" id="IPR029058">
    <property type="entry name" value="AB_hydrolase_fold"/>
</dbReference>
<dbReference type="KEGG" id="salq:SYNTR_1741"/>
<name>A0A6I6DJT1_9FIRM</name>
<keyword evidence="3" id="KW-1185">Reference proteome</keyword>
<dbReference type="PRINTS" id="PR00111">
    <property type="entry name" value="ABHYDROLASE"/>
</dbReference>
<dbReference type="Pfam" id="PF12146">
    <property type="entry name" value="Hydrolase_4"/>
    <property type="match status" value="1"/>
</dbReference>
<sequence>MSRKYSGDDYWKNYMENIFGIELIDKWDQYVTQDCILSNNRNINLEIYDSGDNTRPTLVFAHGIAGYARVLLPFLIPLREKGYNIIAPDLQGYGYNGGLKGDFDWDAHVQNLKDTVDYAKKRFTGKIILGGASMGGPLAYATATRYKNVDALACWCLWDFNDREFMLNETNTKQFTYLLIPIFKVLSNILGKMRLKTYTLVSYDTLSASKELNELIKDDPQAGTHITLKGALSLVLKSKPDIPHNEFTLPVLVLQPGDDRMTPVKYIEKTFNQLASKNKKYVKLKGCEHFPIEKEFYVRWAEEFDRFIKEL</sequence>
<gene>
    <name evidence="2" type="ORF">SYNTR_1741</name>
</gene>
<dbReference type="EMBL" id="CP046457">
    <property type="protein sequence ID" value="QGU00335.1"/>
    <property type="molecule type" value="Genomic_DNA"/>
</dbReference>
<accession>A0A6I6DJT1</accession>
<evidence type="ECO:0000259" key="1">
    <source>
        <dbReference type="Pfam" id="PF12146"/>
    </source>
</evidence>
<dbReference type="Proteomes" id="UP000426444">
    <property type="component" value="Chromosome"/>
</dbReference>
<organism evidence="2 3">
    <name type="scientific">Candidatus Syntrophocurvum alkaliphilum</name>
    <dbReference type="NCBI Taxonomy" id="2293317"/>
    <lineage>
        <taxon>Bacteria</taxon>
        <taxon>Bacillati</taxon>
        <taxon>Bacillota</taxon>
        <taxon>Clostridia</taxon>
        <taxon>Eubacteriales</taxon>
        <taxon>Syntrophomonadaceae</taxon>
        <taxon>Candidatus Syntrophocurvum</taxon>
    </lineage>
</organism>
<dbReference type="SUPFAM" id="SSF53474">
    <property type="entry name" value="alpha/beta-Hydrolases"/>
    <property type="match status" value="1"/>
</dbReference>
<proteinExistence type="predicted"/>
<reference evidence="3" key="1">
    <citation type="journal article" date="2019" name="Microbiology">
        <title>Complete Genome Sequence of an Uncultured Bacterium of the Candidate Phylum Bipolaricaulota.</title>
        <authorList>
            <person name="Kadnikov V.V."/>
            <person name="Mardanov A.V."/>
            <person name="Beletsky A.V."/>
            <person name="Frank Y.A."/>
            <person name="Karnachuk O.V."/>
            <person name="Ravin N.V."/>
        </authorList>
    </citation>
    <scope>NUCLEOTIDE SEQUENCE [LARGE SCALE GENOMIC DNA]</scope>
</reference>
<dbReference type="Gene3D" id="3.40.50.1820">
    <property type="entry name" value="alpha/beta hydrolase"/>
    <property type="match status" value="1"/>
</dbReference>
<dbReference type="InterPro" id="IPR022742">
    <property type="entry name" value="Hydrolase_4"/>
</dbReference>
<evidence type="ECO:0000313" key="2">
    <source>
        <dbReference type="EMBL" id="QGU00335.1"/>
    </source>
</evidence>
<feature type="domain" description="Serine aminopeptidase S33" evidence="1">
    <location>
        <begin position="53"/>
        <end position="289"/>
    </location>
</feature>
<protein>
    <recommendedName>
        <fullName evidence="1">Serine aminopeptidase S33 domain-containing protein</fullName>
    </recommendedName>
</protein>
<dbReference type="PANTHER" id="PTHR11614">
    <property type="entry name" value="PHOSPHOLIPASE-RELATED"/>
    <property type="match status" value="1"/>
</dbReference>
<dbReference type="AlphaFoldDB" id="A0A6I6DJT1"/>
<dbReference type="InterPro" id="IPR051044">
    <property type="entry name" value="MAG_DAG_Lipase"/>
</dbReference>
<evidence type="ECO:0000313" key="3">
    <source>
        <dbReference type="Proteomes" id="UP000426444"/>
    </source>
</evidence>
<dbReference type="RefSeq" id="WP_156204130.1">
    <property type="nucleotide sequence ID" value="NZ_CP046457.1"/>
</dbReference>
<dbReference type="OrthoDB" id="1376138at2"/>